<dbReference type="Pfam" id="PF02222">
    <property type="entry name" value="ATP-grasp"/>
    <property type="match status" value="1"/>
</dbReference>
<dbReference type="Gene3D" id="3.30.1490.20">
    <property type="entry name" value="ATP-grasp fold, A domain"/>
    <property type="match status" value="1"/>
</dbReference>
<evidence type="ECO:0000313" key="7">
    <source>
        <dbReference type="EMBL" id="OIR05128.1"/>
    </source>
</evidence>
<dbReference type="GO" id="GO:0046872">
    <property type="term" value="F:metal ion binding"/>
    <property type="evidence" value="ECO:0007669"/>
    <property type="project" value="InterPro"/>
</dbReference>
<organism evidence="7">
    <name type="scientific">mine drainage metagenome</name>
    <dbReference type="NCBI Taxonomy" id="410659"/>
    <lineage>
        <taxon>unclassified sequences</taxon>
        <taxon>metagenomes</taxon>
        <taxon>ecological metagenomes</taxon>
    </lineage>
</organism>
<dbReference type="NCBIfam" id="NF004680">
    <property type="entry name" value="PRK06019.1-6"/>
    <property type="match status" value="1"/>
</dbReference>
<gene>
    <name evidence="7" type="primary">purK_2</name>
    <name evidence="7" type="ORF">GALL_126860</name>
</gene>
<dbReference type="InterPro" id="IPR040686">
    <property type="entry name" value="PurK_C"/>
</dbReference>
<keyword evidence="2" id="KW-0547">Nucleotide-binding</keyword>
<comment type="pathway">
    <text evidence="5">Purine metabolism.</text>
</comment>
<evidence type="ECO:0000256" key="1">
    <source>
        <dbReference type="ARBA" id="ARBA00022598"/>
    </source>
</evidence>
<protein>
    <submittedName>
        <fullName evidence="7">N5-carboxyaminoimidazole ribonucleotide synthase</fullName>
        <ecNumber evidence="7">6.3.4.18</ecNumber>
    </submittedName>
</protein>
<dbReference type="Gene3D" id="3.30.470.20">
    <property type="entry name" value="ATP-grasp fold, B domain"/>
    <property type="match status" value="1"/>
</dbReference>
<dbReference type="InterPro" id="IPR013815">
    <property type="entry name" value="ATP_grasp_subdomain_1"/>
</dbReference>
<dbReference type="GO" id="GO:0034028">
    <property type="term" value="F:5-(carboxyamino)imidazole ribonucleotide synthase activity"/>
    <property type="evidence" value="ECO:0007669"/>
    <property type="project" value="UniProtKB-EC"/>
</dbReference>
<proteinExistence type="inferred from homology"/>
<dbReference type="InterPro" id="IPR005875">
    <property type="entry name" value="PurK"/>
</dbReference>
<dbReference type="InterPro" id="IPR011761">
    <property type="entry name" value="ATP-grasp"/>
</dbReference>
<dbReference type="FunFam" id="3.30.1490.20:FF:000015">
    <property type="entry name" value="N5-carboxyaminoimidazole ribonucleotide synthase"/>
    <property type="match status" value="1"/>
</dbReference>
<evidence type="ECO:0000256" key="4">
    <source>
        <dbReference type="ARBA" id="ARBA00022840"/>
    </source>
</evidence>
<dbReference type="AlphaFoldDB" id="A0A1J5SM80"/>
<dbReference type="PANTHER" id="PTHR11609">
    <property type="entry name" value="PURINE BIOSYNTHESIS PROTEIN 6/7, PUR6/7"/>
    <property type="match status" value="1"/>
</dbReference>
<dbReference type="SUPFAM" id="SSF51246">
    <property type="entry name" value="Rudiment single hybrid motif"/>
    <property type="match status" value="1"/>
</dbReference>
<dbReference type="GO" id="GO:0006189">
    <property type="term" value="P:'de novo' IMP biosynthetic process"/>
    <property type="evidence" value="ECO:0007669"/>
    <property type="project" value="InterPro"/>
</dbReference>
<evidence type="ECO:0000256" key="5">
    <source>
        <dbReference type="ARBA" id="ARBA00025704"/>
    </source>
</evidence>
<dbReference type="SUPFAM" id="SSF52440">
    <property type="entry name" value="PreATP-grasp domain"/>
    <property type="match status" value="1"/>
</dbReference>
<reference evidence="7" key="1">
    <citation type="submission" date="2016-10" db="EMBL/GenBank/DDBJ databases">
        <title>Sequence of Gallionella enrichment culture.</title>
        <authorList>
            <person name="Poehlein A."/>
            <person name="Muehling M."/>
            <person name="Daniel R."/>
        </authorList>
    </citation>
    <scope>NUCLEOTIDE SEQUENCE</scope>
</reference>
<evidence type="ECO:0000259" key="6">
    <source>
        <dbReference type="PROSITE" id="PS50975"/>
    </source>
</evidence>
<dbReference type="NCBIfam" id="TIGR01161">
    <property type="entry name" value="purK"/>
    <property type="match status" value="1"/>
</dbReference>
<dbReference type="GO" id="GO:0004638">
    <property type="term" value="F:phosphoribosylaminoimidazole carboxylase activity"/>
    <property type="evidence" value="ECO:0007669"/>
    <property type="project" value="InterPro"/>
</dbReference>
<dbReference type="NCBIfam" id="NF004679">
    <property type="entry name" value="PRK06019.1-5"/>
    <property type="match status" value="1"/>
</dbReference>
<dbReference type="Gene3D" id="3.40.50.20">
    <property type="match status" value="1"/>
</dbReference>
<keyword evidence="3" id="KW-0658">Purine biosynthesis</keyword>
<accession>A0A1J5SM80</accession>
<comment type="caution">
    <text evidence="7">The sequence shown here is derived from an EMBL/GenBank/DDBJ whole genome shotgun (WGS) entry which is preliminary data.</text>
</comment>
<keyword evidence="4" id="KW-0067">ATP-binding</keyword>
<dbReference type="InterPro" id="IPR003135">
    <property type="entry name" value="ATP-grasp_carboxylate-amine"/>
</dbReference>
<dbReference type="PROSITE" id="PS50975">
    <property type="entry name" value="ATP_GRASP"/>
    <property type="match status" value="1"/>
</dbReference>
<dbReference type="PANTHER" id="PTHR11609:SF5">
    <property type="entry name" value="PHOSPHORIBOSYLAMINOIMIDAZOLE CARBOXYLASE"/>
    <property type="match status" value="1"/>
</dbReference>
<dbReference type="EC" id="6.3.4.18" evidence="7"/>
<dbReference type="FunFam" id="3.30.470.20:FF:000029">
    <property type="entry name" value="N5-carboxyaminoimidazole ribonucleotide synthase"/>
    <property type="match status" value="1"/>
</dbReference>
<dbReference type="HAMAP" id="MF_01928">
    <property type="entry name" value="PurK"/>
    <property type="match status" value="1"/>
</dbReference>
<name>A0A1J5SM80_9ZZZZ</name>
<dbReference type="InterPro" id="IPR016185">
    <property type="entry name" value="PreATP-grasp_dom_sf"/>
</dbReference>
<dbReference type="Pfam" id="PF22660">
    <property type="entry name" value="RS_preATP-grasp-like"/>
    <property type="match status" value="1"/>
</dbReference>
<dbReference type="GO" id="GO:0005829">
    <property type="term" value="C:cytosol"/>
    <property type="evidence" value="ECO:0007669"/>
    <property type="project" value="TreeGrafter"/>
</dbReference>
<keyword evidence="1 7" id="KW-0436">Ligase</keyword>
<dbReference type="EMBL" id="MLJW01000052">
    <property type="protein sequence ID" value="OIR05128.1"/>
    <property type="molecule type" value="Genomic_DNA"/>
</dbReference>
<dbReference type="SUPFAM" id="SSF56059">
    <property type="entry name" value="Glutathione synthetase ATP-binding domain-like"/>
    <property type="match status" value="1"/>
</dbReference>
<dbReference type="GO" id="GO:0005524">
    <property type="term" value="F:ATP binding"/>
    <property type="evidence" value="ECO:0007669"/>
    <property type="project" value="UniProtKB-KW"/>
</dbReference>
<dbReference type="InterPro" id="IPR054350">
    <property type="entry name" value="PurT/PurK_preATP-grasp"/>
</dbReference>
<dbReference type="Pfam" id="PF17769">
    <property type="entry name" value="PurK_C"/>
    <property type="match status" value="1"/>
</dbReference>
<feature type="domain" description="ATP-grasp" evidence="6">
    <location>
        <begin position="122"/>
        <end position="310"/>
    </location>
</feature>
<evidence type="ECO:0000256" key="3">
    <source>
        <dbReference type="ARBA" id="ARBA00022755"/>
    </source>
</evidence>
<dbReference type="InterPro" id="IPR011054">
    <property type="entry name" value="Rudment_hybrid_motif"/>
</dbReference>
<evidence type="ECO:0000256" key="2">
    <source>
        <dbReference type="ARBA" id="ARBA00022741"/>
    </source>
</evidence>
<sequence>MHETYDNEIGGKPGHRLHPRLGIIGGGQLARMTTLAAANLGIDVVVLERNGHSPAASVAALTLAGDWDSELKLEEFAGMVDVVTLENEFVSPASLAALERMGVPVRPGSACLGLIQDKFAQKETLRKAGLGVAEFAAVETRDDLGLFATRHGWPVVLKSRRNGYDGKGNYTVRTPADVDAAWQALQRGAGSLYVEAFCPFESELATIVTRGTRGELAAYPVVETRQDNHICATVLVPASVPAEIAREASRMAQRALEAVGAVGSFGIELFLLKDGTLLINELAPRVHNSGHYTQDACVCSQFENHVRAVMGLPLGSTALRAPAAVMINLLGDSKEPAVVQGLDRALEVPDAHVHLYGKWMSGPRRKLGHVNALGSSADEAMHRATTAASFIRFGAKP</sequence>